<keyword evidence="3" id="KW-0808">Transferase</keyword>
<gene>
    <name evidence="3" type="ORF">Q604_UNBC17352G0001</name>
</gene>
<name>W1X8P4_9ZZZZ</name>
<dbReference type="InterPro" id="IPR029063">
    <property type="entry name" value="SAM-dependent_MTases_sf"/>
</dbReference>
<keyword evidence="1" id="KW-0694">RNA-binding</keyword>
<dbReference type="Gene3D" id="3.40.50.150">
    <property type="entry name" value="Vaccinia Virus protein VP39"/>
    <property type="match status" value="1"/>
</dbReference>
<dbReference type="GO" id="GO:0008168">
    <property type="term" value="F:methyltransferase activity"/>
    <property type="evidence" value="ECO:0007669"/>
    <property type="project" value="UniProtKB-KW"/>
</dbReference>
<evidence type="ECO:0000313" key="3">
    <source>
        <dbReference type="EMBL" id="ETJ26511.1"/>
    </source>
</evidence>
<feature type="non-terminal residue" evidence="3">
    <location>
        <position position="92"/>
    </location>
</feature>
<proteinExistence type="predicted"/>
<evidence type="ECO:0000259" key="2">
    <source>
        <dbReference type="Pfam" id="PF01728"/>
    </source>
</evidence>
<dbReference type="InterPro" id="IPR047048">
    <property type="entry name" value="TlyA"/>
</dbReference>
<dbReference type="AlphaFoldDB" id="W1X8P4"/>
<protein>
    <submittedName>
        <fullName evidence="3">Ribosomal RNA large subunit methyltransferase J</fullName>
    </submittedName>
</protein>
<feature type="domain" description="Ribosomal RNA methyltransferase FtsJ" evidence="2">
    <location>
        <begin position="2"/>
        <end position="91"/>
    </location>
</feature>
<reference evidence="3" key="1">
    <citation type="submission" date="2013-12" db="EMBL/GenBank/DDBJ databases">
        <title>A Varibaculum cambriense genome reconstructed from a premature infant gut community with otherwise low bacterial novelty that shifts toward anaerobic metabolism during the third week of life.</title>
        <authorList>
            <person name="Brown C.T."/>
            <person name="Sharon I."/>
            <person name="Thomas B.C."/>
            <person name="Castelle C.J."/>
            <person name="Morowitz M.J."/>
            <person name="Banfield J.F."/>
        </authorList>
    </citation>
    <scope>NUCLEOTIDE SEQUENCE</scope>
</reference>
<sequence length="92" mass="10370">MLQNGARKVYAVDVGTNQLAWKLRQDERVISMEQFNFRYAKATDFEETPSFASIDVSFISLGLILPALHKILAENGKVVALIKPQFEAGREQ</sequence>
<dbReference type="PANTHER" id="PTHR32319:SF0">
    <property type="entry name" value="BACTERIAL HEMOLYSIN-LIKE PROTEIN"/>
    <property type="match status" value="1"/>
</dbReference>
<feature type="non-terminal residue" evidence="3">
    <location>
        <position position="1"/>
    </location>
</feature>
<dbReference type="GO" id="GO:0032259">
    <property type="term" value="P:methylation"/>
    <property type="evidence" value="ECO:0007669"/>
    <property type="project" value="UniProtKB-KW"/>
</dbReference>
<organism evidence="3">
    <name type="scientific">human gut metagenome</name>
    <dbReference type="NCBI Taxonomy" id="408170"/>
    <lineage>
        <taxon>unclassified sequences</taxon>
        <taxon>metagenomes</taxon>
        <taxon>organismal metagenomes</taxon>
    </lineage>
</organism>
<dbReference type="GO" id="GO:0003723">
    <property type="term" value="F:RNA binding"/>
    <property type="evidence" value="ECO:0007669"/>
    <property type="project" value="UniProtKB-KW"/>
</dbReference>
<comment type="caution">
    <text evidence="3">The sequence shown here is derived from an EMBL/GenBank/DDBJ whole genome shotgun (WGS) entry which is preliminary data.</text>
</comment>
<dbReference type="EMBL" id="AZMM01017352">
    <property type="protein sequence ID" value="ETJ26511.1"/>
    <property type="molecule type" value="Genomic_DNA"/>
</dbReference>
<evidence type="ECO:0000256" key="1">
    <source>
        <dbReference type="ARBA" id="ARBA00022884"/>
    </source>
</evidence>
<dbReference type="SUPFAM" id="SSF53335">
    <property type="entry name" value="S-adenosyl-L-methionine-dependent methyltransferases"/>
    <property type="match status" value="1"/>
</dbReference>
<accession>W1X8P4</accession>
<dbReference type="PANTHER" id="PTHR32319">
    <property type="entry name" value="BACTERIAL HEMOLYSIN-LIKE PROTEIN"/>
    <property type="match status" value="1"/>
</dbReference>
<dbReference type="InterPro" id="IPR002877">
    <property type="entry name" value="RNA_MeTrfase_FtsJ_dom"/>
</dbReference>
<keyword evidence="3" id="KW-0489">Methyltransferase</keyword>
<dbReference type="Pfam" id="PF01728">
    <property type="entry name" value="FtsJ"/>
    <property type="match status" value="1"/>
</dbReference>